<reference evidence="1 2" key="1">
    <citation type="journal article" date="2012" name="Genome Biol.">
        <title>The genome of the polar eukaryotic microalga coccomyxa subellipsoidea reveals traits of cold adaptation.</title>
        <authorList>
            <person name="Blanc G."/>
            <person name="Agarkova I."/>
            <person name="Grimwood J."/>
            <person name="Kuo A."/>
            <person name="Brueggeman A."/>
            <person name="Dunigan D."/>
            <person name="Gurnon J."/>
            <person name="Ladunga I."/>
            <person name="Lindquist E."/>
            <person name="Lucas S."/>
            <person name="Pangilinan J."/>
            <person name="Proschold T."/>
            <person name="Salamov A."/>
            <person name="Schmutz J."/>
            <person name="Weeks D."/>
            <person name="Yamada T."/>
            <person name="Claverie J.M."/>
            <person name="Grigoriev I."/>
            <person name="Van Etten J."/>
            <person name="Lomsadze A."/>
            <person name="Borodovsky M."/>
        </authorList>
    </citation>
    <scope>NUCLEOTIDE SEQUENCE [LARGE SCALE GENOMIC DNA]</scope>
    <source>
        <strain evidence="1 2">C-169</strain>
    </source>
</reference>
<sequence length="60" mass="6515">MAGRIESSGRASLADPVEHLAARGGLPNRELMCRPQPTKRLAADSCAQWLQYQPAIQPPC</sequence>
<dbReference type="AlphaFoldDB" id="I0Z3R6"/>
<dbReference type="Proteomes" id="UP000007264">
    <property type="component" value="Unassembled WGS sequence"/>
</dbReference>
<dbReference type="RefSeq" id="XP_005649829.1">
    <property type="nucleotide sequence ID" value="XM_005649772.1"/>
</dbReference>
<accession>I0Z3R6</accession>
<comment type="caution">
    <text evidence="1">The sequence shown here is derived from an EMBL/GenBank/DDBJ whole genome shotgun (WGS) entry which is preliminary data.</text>
</comment>
<name>I0Z3R6_COCSC</name>
<proteinExistence type="predicted"/>
<evidence type="ECO:0000313" key="2">
    <source>
        <dbReference type="Proteomes" id="UP000007264"/>
    </source>
</evidence>
<dbReference type="GeneID" id="17043287"/>
<keyword evidence="2" id="KW-1185">Reference proteome</keyword>
<dbReference type="EMBL" id="AGSI01000004">
    <property type="protein sequence ID" value="EIE25285.1"/>
    <property type="molecule type" value="Genomic_DNA"/>
</dbReference>
<dbReference type="KEGG" id="csl:COCSUDRAFT_61510"/>
<protein>
    <submittedName>
        <fullName evidence="1">Uncharacterized protein</fullName>
    </submittedName>
</protein>
<evidence type="ECO:0000313" key="1">
    <source>
        <dbReference type="EMBL" id="EIE25285.1"/>
    </source>
</evidence>
<organism evidence="1 2">
    <name type="scientific">Coccomyxa subellipsoidea (strain C-169)</name>
    <name type="common">Green microalga</name>
    <dbReference type="NCBI Taxonomy" id="574566"/>
    <lineage>
        <taxon>Eukaryota</taxon>
        <taxon>Viridiplantae</taxon>
        <taxon>Chlorophyta</taxon>
        <taxon>core chlorophytes</taxon>
        <taxon>Trebouxiophyceae</taxon>
        <taxon>Trebouxiophyceae incertae sedis</taxon>
        <taxon>Coccomyxaceae</taxon>
        <taxon>Coccomyxa</taxon>
        <taxon>Coccomyxa subellipsoidea</taxon>
    </lineage>
</organism>
<gene>
    <name evidence="1" type="ORF">COCSUDRAFT_61510</name>
</gene>